<organism evidence="2 3">
    <name type="scientific">Diabrotica balteata</name>
    <name type="common">Banded cucumber beetle</name>
    <dbReference type="NCBI Taxonomy" id="107213"/>
    <lineage>
        <taxon>Eukaryota</taxon>
        <taxon>Metazoa</taxon>
        <taxon>Ecdysozoa</taxon>
        <taxon>Arthropoda</taxon>
        <taxon>Hexapoda</taxon>
        <taxon>Insecta</taxon>
        <taxon>Pterygota</taxon>
        <taxon>Neoptera</taxon>
        <taxon>Endopterygota</taxon>
        <taxon>Coleoptera</taxon>
        <taxon>Polyphaga</taxon>
        <taxon>Cucujiformia</taxon>
        <taxon>Chrysomeloidea</taxon>
        <taxon>Chrysomelidae</taxon>
        <taxon>Galerucinae</taxon>
        <taxon>Diabroticina</taxon>
        <taxon>Diabroticites</taxon>
        <taxon>Diabrotica</taxon>
    </lineage>
</organism>
<dbReference type="Proteomes" id="UP001153709">
    <property type="component" value="Chromosome 7"/>
</dbReference>
<protein>
    <submittedName>
        <fullName evidence="2">Uncharacterized protein</fullName>
    </submittedName>
</protein>
<evidence type="ECO:0000256" key="1">
    <source>
        <dbReference type="SAM" id="Coils"/>
    </source>
</evidence>
<dbReference type="EMBL" id="OU898282">
    <property type="protein sequence ID" value="CAG9837208.1"/>
    <property type="molecule type" value="Genomic_DNA"/>
</dbReference>
<name>A0A9N9T626_DIABA</name>
<proteinExistence type="predicted"/>
<evidence type="ECO:0000313" key="2">
    <source>
        <dbReference type="EMBL" id="CAG9837208.1"/>
    </source>
</evidence>
<keyword evidence="1" id="KW-0175">Coiled coil</keyword>
<dbReference type="AlphaFoldDB" id="A0A9N9T626"/>
<keyword evidence="3" id="KW-1185">Reference proteome</keyword>
<sequence length="111" mass="13269">MYIEKYPNLKVSYKTYRTIFSTEFNLSFGYPRKDTCSTYDEFQVKINNLEVEKGNIISEDNDGALRLEDEIRHLENENKLHKLKVNTFYIRKREATKRSRKGSNEEAIFFV</sequence>
<feature type="coiled-coil region" evidence="1">
    <location>
        <begin position="57"/>
        <end position="84"/>
    </location>
</feature>
<reference evidence="2" key="1">
    <citation type="submission" date="2022-01" db="EMBL/GenBank/DDBJ databases">
        <authorList>
            <person name="King R."/>
        </authorList>
    </citation>
    <scope>NUCLEOTIDE SEQUENCE</scope>
</reference>
<evidence type="ECO:0000313" key="3">
    <source>
        <dbReference type="Proteomes" id="UP001153709"/>
    </source>
</evidence>
<accession>A0A9N9T626</accession>
<dbReference type="OrthoDB" id="6753455at2759"/>
<gene>
    <name evidence="2" type="ORF">DIABBA_LOCUS10212</name>
</gene>